<feature type="transmembrane region" description="Helical" evidence="1">
    <location>
        <begin position="12"/>
        <end position="29"/>
    </location>
</feature>
<dbReference type="RefSeq" id="WP_129527734.1">
    <property type="nucleotide sequence ID" value="NZ_UFQB01000009.1"/>
</dbReference>
<dbReference type="EMBL" id="UFQB01000009">
    <property type="protein sequence ID" value="SSW66436.1"/>
    <property type="molecule type" value="Genomic_DNA"/>
</dbReference>
<reference evidence="2 3" key="1">
    <citation type="submission" date="2018-07" db="EMBL/GenBank/DDBJ databases">
        <authorList>
            <person name="Peeters C."/>
        </authorList>
    </citation>
    <scope>NUCLEOTIDE SEQUENCE [LARGE SCALE GENOMIC DNA]</scope>
    <source>
        <strain evidence="2 3">LMG 3411</strain>
    </source>
</reference>
<feature type="transmembrane region" description="Helical" evidence="1">
    <location>
        <begin position="49"/>
        <end position="75"/>
    </location>
</feature>
<proteinExistence type="predicted"/>
<dbReference type="Proteomes" id="UP000289184">
    <property type="component" value="Unassembled WGS sequence"/>
</dbReference>
<keyword evidence="1" id="KW-1133">Transmembrane helix</keyword>
<sequence>MDNILGQAKWALTTAILFLASLAVNEWVFTNLEFVRGINWIYLPAGVRLVGTLLLGLPAAIGLLIGSWIACFFYYFPDDVVRSLAGGIMAAAAPYLAYRWARAALHLRPDLGNLTAWRLVVCAVVYALVNTTIHHPWFFFQGERAALPGGFVAMFTGDVTGSLFVLYALKTVVALLRWLPAGPRASAVKENAAD</sequence>
<evidence type="ECO:0000256" key="1">
    <source>
        <dbReference type="SAM" id="Phobius"/>
    </source>
</evidence>
<keyword evidence="3" id="KW-1185">Reference proteome</keyword>
<protein>
    <submittedName>
        <fullName evidence="2">Uncharacterized protein</fullName>
    </submittedName>
</protein>
<evidence type="ECO:0000313" key="3">
    <source>
        <dbReference type="Proteomes" id="UP000289184"/>
    </source>
</evidence>
<keyword evidence="1" id="KW-0812">Transmembrane</keyword>
<dbReference type="OrthoDB" id="8795931at2"/>
<keyword evidence="1" id="KW-0472">Membrane</keyword>
<evidence type="ECO:0000313" key="2">
    <source>
        <dbReference type="EMBL" id="SSW66436.1"/>
    </source>
</evidence>
<dbReference type="AlphaFoldDB" id="A0A446CEX6"/>
<accession>A0A446CEX6</accession>
<feature type="transmembrane region" description="Helical" evidence="1">
    <location>
        <begin position="119"/>
        <end position="139"/>
    </location>
</feature>
<organism evidence="2 3">
    <name type="scientific">Achromobacter agilis</name>
    <dbReference type="NCBI Taxonomy" id="1353888"/>
    <lineage>
        <taxon>Bacteria</taxon>
        <taxon>Pseudomonadati</taxon>
        <taxon>Pseudomonadota</taxon>
        <taxon>Betaproteobacteria</taxon>
        <taxon>Burkholderiales</taxon>
        <taxon>Alcaligenaceae</taxon>
        <taxon>Achromobacter</taxon>
    </lineage>
</organism>
<feature type="transmembrane region" description="Helical" evidence="1">
    <location>
        <begin position="145"/>
        <end position="169"/>
    </location>
</feature>
<feature type="transmembrane region" description="Helical" evidence="1">
    <location>
        <begin position="81"/>
        <end position="98"/>
    </location>
</feature>
<gene>
    <name evidence="2" type="ORF">AGI3411_02531</name>
</gene>
<name>A0A446CEX6_9BURK</name>